<accession>A0ABV3TAK9</accession>
<dbReference type="InterPro" id="IPR020579">
    <property type="entry name" value="Exonuc_VII_lsu_C"/>
</dbReference>
<dbReference type="InterPro" id="IPR025824">
    <property type="entry name" value="OB-fold_nuc-bd_dom"/>
</dbReference>
<proteinExistence type="inferred from homology"/>
<dbReference type="GO" id="GO:0008855">
    <property type="term" value="F:exodeoxyribonuclease VII activity"/>
    <property type="evidence" value="ECO:0007669"/>
    <property type="project" value="UniProtKB-EC"/>
</dbReference>
<evidence type="ECO:0000313" key="9">
    <source>
        <dbReference type="EMBL" id="MEX0468261.1"/>
    </source>
</evidence>
<dbReference type="InterPro" id="IPR003753">
    <property type="entry name" value="Exonuc_VII_L"/>
</dbReference>
<dbReference type="Proteomes" id="UP001556709">
    <property type="component" value="Unassembled WGS sequence"/>
</dbReference>
<dbReference type="PANTHER" id="PTHR30008">
    <property type="entry name" value="EXODEOXYRIBONUCLEASE 7 LARGE SUBUNIT"/>
    <property type="match status" value="1"/>
</dbReference>
<evidence type="ECO:0000256" key="3">
    <source>
        <dbReference type="ARBA" id="ARBA00022801"/>
    </source>
</evidence>
<reference evidence="9 10" key="1">
    <citation type="submission" date="2024-02" db="EMBL/GenBank/DDBJ databases">
        <title>New especies of Spiribacter isolated from saline water.</title>
        <authorList>
            <person name="Leon M.J."/>
            <person name="De La Haba R."/>
            <person name="Sanchez-Porro C."/>
            <person name="Ventosa A."/>
        </authorList>
    </citation>
    <scope>NUCLEOTIDE SEQUENCE [LARGE SCALE GENOMIC DNA]</scope>
    <source>
        <strain evidence="10">ag22IC6-390</strain>
    </source>
</reference>
<protein>
    <recommendedName>
        <fullName evidence="5">Exodeoxyribonuclease 7 large subunit</fullName>
        <ecNumber evidence="5">3.1.11.6</ecNumber>
    </recommendedName>
    <alternativeName>
        <fullName evidence="5">Exodeoxyribonuclease VII large subunit</fullName>
        <shortName evidence="5">Exonuclease VII large subunit</shortName>
    </alternativeName>
</protein>
<feature type="domain" description="OB-fold nucleic acid binding" evidence="8">
    <location>
        <begin position="10"/>
        <end position="103"/>
    </location>
</feature>
<keyword evidence="4 5" id="KW-0269">Exonuclease</keyword>
<keyword evidence="2 5" id="KW-0540">Nuclease</keyword>
<evidence type="ECO:0000259" key="8">
    <source>
        <dbReference type="Pfam" id="PF13742"/>
    </source>
</evidence>
<feature type="domain" description="Exonuclease VII large subunit C-terminal" evidence="7">
    <location>
        <begin position="126"/>
        <end position="440"/>
    </location>
</feature>
<comment type="caution">
    <text evidence="9">The sequence shown here is derived from an EMBL/GenBank/DDBJ whole genome shotgun (WGS) entry which is preliminary data.</text>
</comment>
<dbReference type="PANTHER" id="PTHR30008:SF0">
    <property type="entry name" value="EXODEOXYRIBONUCLEASE 7 LARGE SUBUNIT"/>
    <property type="match status" value="1"/>
</dbReference>
<dbReference type="EMBL" id="JBAKFM010000001">
    <property type="protein sequence ID" value="MEX0468261.1"/>
    <property type="molecule type" value="Genomic_DNA"/>
</dbReference>
<comment type="similarity">
    <text evidence="5 6">Belongs to the XseA family.</text>
</comment>
<comment type="subunit">
    <text evidence="5">Heterooligomer composed of large and small subunits.</text>
</comment>
<comment type="function">
    <text evidence="5">Bidirectionally degrades single-stranded DNA into large acid-insoluble oligonucleotides, which are then degraded further into small acid-soluble oligonucleotides.</text>
</comment>
<evidence type="ECO:0000313" key="10">
    <source>
        <dbReference type="Proteomes" id="UP001556709"/>
    </source>
</evidence>
<evidence type="ECO:0000259" key="7">
    <source>
        <dbReference type="Pfam" id="PF02601"/>
    </source>
</evidence>
<comment type="subcellular location">
    <subcellularLocation>
        <location evidence="5 6">Cytoplasm</location>
    </subcellularLocation>
</comment>
<keyword evidence="1 5" id="KW-0963">Cytoplasm</keyword>
<evidence type="ECO:0000256" key="5">
    <source>
        <dbReference type="HAMAP-Rule" id="MF_00378"/>
    </source>
</evidence>
<keyword evidence="3 5" id="KW-0378">Hydrolase</keyword>
<evidence type="ECO:0000256" key="6">
    <source>
        <dbReference type="RuleBase" id="RU004355"/>
    </source>
</evidence>
<evidence type="ECO:0000256" key="4">
    <source>
        <dbReference type="ARBA" id="ARBA00022839"/>
    </source>
</evidence>
<organism evidence="9 10">
    <name type="scientific">Spiribacter pallidus</name>
    <dbReference type="NCBI Taxonomy" id="1987936"/>
    <lineage>
        <taxon>Bacteria</taxon>
        <taxon>Pseudomonadati</taxon>
        <taxon>Pseudomonadota</taxon>
        <taxon>Gammaproteobacteria</taxon>
        <taxon>Chromatiales</taxon>
        <taxon>Ectothiorhodospiraceae</taxon>
        <taxon>Spiribacter</taxon>
    </lineage>
</organism>
<name>A0ABV3TAK9_9GAMM</name>
<dbReference type="RefSeq" id="WP_367958236.1">
    <property type="nucleotide sequence ID" value="NZ_JBAKFH010000007.1"/>
</dbReference>
<dbReference type="EC" id="3.1.11.6" evidence="5"/>
<dbReference type="HAMAP" id="MF_00378">
    <property type="entry name" value="Exonuc_7_L"/>
    <property type="match status" value="1"/>
</dbReference>
<comment type="catalytic activity">
    <reaction evidence="5 6">
        <text>Exonucleolytic cleavage in either 5'- to 3'- or 3'- to 5'-direction to yield nucleoside 5'-phosphates.</text>
        <dbReference type="EC" id="3.1.11.6"/>
    </reaction>
</comment>
<dbReference type="NCBIfam" id="TIGR00237">
    <property type="entry name" value="xseA"/>
    <property type="match status" value="1"/>
</dbReference>
<evidence type="ECO:0000256" key="2">
    <source>
        <dbReference type="ARBA" id="ARBA00022722"/>
    </source>
</evidence>
<sequence length="452" mass="50195">MDAPAQAEIYTVSRLNQAVRQLLEQAFPLIWVEGEISNLARPASGHCYFSLKDEAAQVRSALFRNRAQRLRFSPDNGQRVRLRARISLYAPRGEYQLIVEHMEPAGDGELQRAFEALKARLSAEGLFAEQAKQPIPALPRRIGVITSPTGAAIRDVLSVLKRRFPALPVLIYPTAVQGDHAAAEMASAIRLANERAEVDVLLITRGGGSLEDLQAFNDEHLARAIAASQLPVVSAVGHEVDMAITDFVADERAATPSAAAERLSPDGTAIHQRLVDRSARLAGTLQRLLQRQEERLLQLGRRLDSQHPGRRLRDRSQRLDELDQRLRHAINRRLQGRGEQLVSARRRLRAANPGQRVREGQRRVETLRQRLGSQTREAVARRQAQLTASARALEAMSPLATLQRGYAIVQSPEGHILRRASDLQPGAAIHARLASGRLDAIVQRVDDDERTE</sequence>
<evidence type="ECO:0000256" key="1">
    <source>
        <dbReference type="ARBA" id="ARBA00022490"/>
    </source>
</evidence>
<dbReference type="CDD" id="cd04489">
    <property type="entry name" value="ExoVII_LU_OBF"/>
    <property type="match status" value="1"/>
</dbReference>
<gene>
    <name evidence="5 9" type="primary">xseA</name>
    <name evidence="9" type="ORF">V6X73_00725</name>
</gene>
<dbReference type="Pfam" id="PF13742">
    <property type="entry name" value="tRNA_anti_2"/>
    <property type="match status" value="1"/>
</dbReference>
<keyword evidence="10" id="KW-1185">Reference proteome</keyword>
<dbReference type="Pfam" id="PF02601">
    <property type="entry name" value="Exonuc_VII_L"/>
    <property type="match status" value="1"/>
</dbReference>